<dbReference type="Proteomes" id="UP000397656">
    <property type="component" value="Chromosome 1"/>
</dbReference>
<dbReference type="EMBL" id="CP062803">
    <property type="protein sequence ID" value="QOT74852.1"/>
    <property type="molecule type" value="Genomic_DNA"/>
</dbReference>
<reference evidence="1 2" key="1">
    <citation type="submission" date="2020-10" db="EMBL/GenBank/DDBJ databases">
        <title>Complete genome sequence of Cupriavidus basilensis CCUG 49340T.</title>
        <authorList>
            <person name="Salva-Serra F."/>
            <person name="Donoso R.A."/>
            <person name="Cho K.H."/>
            <person name="Yoo J.A."/>
            <person name="Lee K."/>
            <person name="Yoon S.-H."/>
            <person name="Perez-Pantoja D."/>
            <person name="Moore E.R.B."/>
        </authorList>
    </citation>
    <scope>NUCLEOTIDE SEQUENCE [LARGE SCALE GENOMIC DNA]</scope>
    <source>
        <strain evidence="2">CCUG 49340</strain>
    </source>
</reference>
<evidence type="ECO:0000313" key="2">
    <source>
        <dbReference type="Proteomes" id="UP000397656"/>
    </source>
</evidence>
<accession>A0A7M2GS28</accession>
<protein>
    <submittedName>
        <fullName evidence="1">Uncharacterized protein</fullName>
    </submittedName>
</protein>
<name>A0A7M2GS28_9BURK</name>
<organism evidence="1 2">
    <name type="scientific">Cupriavidus basilensis</name>
    <dbReference type="NCBI Taxonomy" id="68895"/>
    <lineage>
        <taxon>Bacteria</taxon>
        <taxon>Pseudomonadati</taxon>
        <taxon>Pseudomonadota</taxon>
        <taxon>Betaproteobacteria</taxon>
        <taxon>Burkholderiales</taxon>
        <taxon>Burkholderiaceae</taxon>
        <taxon>Cupriavidus</taxon>
    </lineage>
</organism>
<evidence type="ECO:0000313" key="1">
    <source>
        <dbReference type="EMBL" id="QOT74852.1"/>
    </source>
</evidence>
<dbReference type="RefSeq" id="WP_193692060.1">
    <property type="nucleotide sequence ID" value="NZ_CP062803.1"/>
</dbReference>
<dbReference type="AlphaFoldDB" id="A0A7M2GS28"/>
<proteinExistence type="predicted"/>
<dbReference type="GeneID" id="98401493"/>
<sequence length="320" mass="35398">MTKAGSLYAYDHVRMVDQRSEWDLLTWLASEEGFICYVKGQELHFEPRQEDTLPVVPVDKAALQKEFDEVSAAWRAEQEKAKVLNKAALADSDAKDAAVAAGDDAAAAAAQQAGLAKVAEATATLDRARGLYKKRYHDLNEQLSGISSAPVGGPSNVYELRWVVDDQGNPSANVRDLRLSRSLTVAKGVTVVVRSWHLKPSNRITAYYPSRGKTIQPGKASPFGNQQIYTFNRGGMDQDRANTFAQRMHREITQHEMKLRARLPADNVLTQTTLVRLTGTGTAFDQDYYVDGITRQMSLEDGYVMDISAKNHNPDSVPPL</sequence>
<gene>
    <name evidence="1" type="ORF">F7R26_011305</name>
</gene>